<evidence type="ECO:0008006" key="4">
    <source>
        <dbReference type="Google" id="ProtNLM"/>
    </source>
</evidence>
<keyword evidence="3" id="KW-1185">Reference proteome</keyword>
<protein>
    <recommendedName>
        <fullName evidence="4">Peptidoglycan-binding protein CsiV</fullName>
    </recommendedName>
</protein>
<evidence type="ECO:0000313" key="2">
    <source>
        <dbReference type="EMBL" id="GGB16126.1"/>
    </source>
</evidence>
<name>A0ABQ1I5W2_9ALTE</name>
<sequence>MRLILKSALQLCSLAVITLSSIPSFAEEPRWFDIEVIFFKRNIDVASTQEYWPQPQQINVNTSEPLLGPLFACEQPCVSPRFDQLPVTIDGRGWPISGSTKRRILSKSQLELSDEFAKLQQHAAFTPLLHIGWREVVAPRNRAKHYTVQAGQDFSTRFNSDGQLLSASAPQTADDAIDLSAENLSLFDVEQATAEQTPIEPSALWELEGGFRVYLQHYLYIESELILKRPVEVEQALTPEPVEPVAAAETQSKESAEPLNVPPNVAVAEVVDPNAEAPAVVVVTPDMQTSEQGALVKEFHTVEQLHSFKFDQKRRVRSGEIHYFDHPLMGMLVQIRRSPEAETQAELLEQPTNSVLEQSIELSEANALPEATDEEAALPELQ</sequence>
<accession>A0ABQ1I5W2</accession>
<dbReference type="InterPro" id="IPR021241">
    <property type="entry name" value="CsiV"/>
</dbReference>
<gene>
    <name evidence="2" type="ORF">GCM10007414_31960</name>
</gene>
<dbReference type="Pfam" id="PF10972">
    <property type="entry name" value="CsiV"/>
    <property type="match status" value="1"/>
</dbReference>
<keyword evidence="1" id="KW-0732">Signal</keyword>
<evidence type="ECO:0000313" key="3">
    <source>
        <dbReference type="Proteomes" id="UP000651977"/>
    </source>
</evidence>
<dbReference type="RefSeq" id="WP_055731971.1">
    <property type="nucleotide sequence ID" value="NZ_BMDY01000022.1"/>
</dbReference>
<dbReference type="Proteomes" id="UP000651977">
    <property type="component" value="Unassembled WGS sequence"/>
</dbReference>
<feature type="signal peptide" evidence="1">
    <location>
        <begin position="1"/>
        <end position="26"/>
    </location>
</feature>
<dbReference type="EMBL" id="BMDY01000022">
    <property type="protein sequence ID" value="GGB16126.1"/>
    <property type="molecule type" value="Genomic_DNA"/>
</dbReference>
<evidence type="ECO:0000256" key="1">
    <source>
        <dbReference type="SAM" id="SignalP"/>
    </source>
</evidence>
<reference evidence="3" key="1">
    <citation type="journal article" date="2019" name="Int. J. Syst. Evol. Microbiol.">
        <title>The Global Catalogue of Microorganisms (GCM) 10K type strain sequencing project: providing services to taxonomists for standard genome sequencing and annotation.</title>
        <authorList>
            <consortium name="The Broad Institute Genomics Platform"/>
            <consortium name="The Broad Institute Genome Sequencing Center for Infectious Disease"/>
            <person name="Wu L."/>
            <person name="Ma J."/>
        </authorList>
    </citation>
    <scope>NUCLEOTIDE SEQUENCE [LARGE SCALE GENOMIC DNA]</scope>
    <source>
        <strain evidence="3">CGMCC 1.10131</strain>
    </source>
</reference>
<proteinExistence type="predicted"/>
<comment type="caution">
    <text evidence="2">The sequence shown here is derived from an EMBL/GenBank/DDBJ whole genome shotgun (WGS) entry which is preliminary data.</text>
</comment>
<organism evidence="2 3">
    <name type="scientific">Agarivorans gilvus</name>
    <dbReference type="NCBI Taxonomy" id="680279"/>
    <lineage>
        <taxon>Bacteria</taxon>
        <taxon>Pseudomonadati</taxon>
        <taxon>Pseudomonadota</taxon>
        <taxon>Gammaproteobacteria</taxon>
        <taxon>Alteromonadales</taxon>
        <taxon>Alteromonadaceae</taxon>
        <taxon>Agarivorans</taxon>
    </lineage>
</organism>
<feature type="chain" id="PRO_5046579036" description="Peptidoglycan-binding protein CsiV" evidence="1">
    <location>
        <begin position="27"/>
        <end position="382"/>
    </location>
</feature>